<dbReference type="PROSITE" id="PS51257">
    <property type="entry name" value="PROKAR_LIPOPROTEIN"/>
    <property type="match status" value="1"/>
</dbReference>
<keyword evidence="4" id="KW-0564">Palmitate</keyword>
<evidence type="ECO:0000256" key="1">
    <source>
        <dbReference type="ARBA" id="ARBA00022475"/>
    </source>
</evidence>
<evidence type="ECO:0000256" key="2">
    <source>
        <dbReference type="ARBA" id="ARBA00022729"/>
    </source>
</evidence>
<proteinExistence type="predicted"/>
<dbReference type="KEGG" id="vgu:HYG85_16370"/>
<evidence type="ECO:0000313" key="8">
    <source>
        <dbReference type="Proteomes" id="UP000677305"/>
    </source>
</evidence>
<accession>A0A8J8MCI4</accession>
<keyword evidence="3" id="KW-0472">Membrane</keyword>
<dbReference type="RefSeq" id="WP_212690561.1">
    <property type="nucleotide sequence ID" value="NZ_CP058561.1"/>
</dbReference>
<evidence type="ECO:0000256" key="6">
    <source>
        <dbReference type="SAM" id="SignalP"/>
    </source>
</evidence>
<keyword evidence="5" id="KW-0449">Lipoprotein</keyword>
<evidence type="ECO:0000256" key="5">
    <source>
        <dbReference type="ARBA" id="ARBA00023288"/>
    </source>
</evidence>
<reference evidence="7 8" key="1">
    <citation type="submission" date="2020-07" db="EMBL/GenBank/DDBJ databases">
        <title>Vallitalea guaymasensis genome.</title>
        <authorList>
            <person name="Postec A."/>
        </authorList>
    </citation>
    <scope>NUCLEOTIDE SEQUENCE [LARGE SCALE GENOMIC DNA]</scope>
    <source>
        <strain evidence="7 8">Ra1766G1</strain>
    </source>
</reference>
<organism evidence="7 8">
    <name type="scientific">Vallitalea guaymasensis</name>
    <dbReference type="NCBI Taxonomy" id="1185412"/>
    <lineage>
        <taxon>Bacteria</taxon>
        <taxon>Bacillati</taxon>
        <taxon>Bacillota</taxon>
        <taxon>Clostridia</taxon>
        <taxon>Lachnospirales</taxon>
        <taxon>Vallitaleaceae</taxon>
        <taxon>Vallitalea</taxon>
    </lineage>
</organism>
<dbReference type="SUPFAM" id="SSF53850">
    <property type="entry name" value="Periplasmic binding protein-like II"/>
    <property type="match status" value="1"/>
</dbReference>
<dbReference type="PANTHER" id="PTHR43649">
    <property type="entry name" value="ARABINOSE-BINDING PROTEIN-RELATED"/>
    <property type="match status" value="1"/>
</dbReference>
<name>A0A8J8MCI4_9FIRM</name>
<dbReference type="InterPro" id="IPR050490">
    <property type="entry name" value="Bact_solute-bd_prot1"/>
</dbReference>
<dbReference type="AlphaFoldDB" id="A0A8J8MCI4"/>
<dbReference type="Gene3D" id="3.40.190.10">
    <property type="entry name" value="Periplasmic binding protein-like II"/>
    <property type="match status" value="2"/>
</dbReference>
<dbReference type="InterPro" id="IPR006059">
    <property type="entry name" value="SBP"/>
</dbReference>
<feature type="signal peptide" evidence="6">
    <location>
        <begin position="1"/>
        <end position="23"/>
    </location>
</feature>
<dbReference type="PANTHER" id="PTHR43649:SF33">
    <property type="entry name" value="POLYGALACTURONAN_RHAMNOGALACTURONAN-BINDING PROTEIN YTCQ"/>
    <property type="match status" value="1"/>
</dbReference>
<dbReference type="EMBL" id="CP058561">
    <property type="protein sequence ID" value="QUH30396.1"/>
    <property type="molecule type" value="Genomic_DNA"/>
</dbReference>
<sequence>MKIKKLSALLICLLVLTSITGCGKDKESMGNDANIRNDVNDIDAEEVDNTEPVKILSAITGGKDPDEHVLWQKEIERVLGIKVDITKIANEYVTKLTATLASGDDMDIVYMNSGQFEKLFKTGLFEPLTKYIENSPILSDPDVVDPKEWERIRREDGEIYAVFNKYEGGRMPLIRRDWLEKLGLEEPSTLDEYYEVFKAFTHNDPDGNNKDDTYGLTLKAIYDIQPFMSAYGLFDGEAQDENGKWYIPWATEEAVPVYDWLAKLYEEGLLDPNFATNTSSACREMILSNRAGMFVYWDNWVGLFNSKVRSKEPDNPFEIKGLPPILDENGNGVLTSGQDGLWVMLKTSKNKDQAFRFLESAFYTREGIIINTLGIEGHDYNIENGKYVLTETGEQHAMDHGIVVPKTLNYESPMPQPLNYEEARDIVIKYGKSEILRDTTKDAKEIIKKHAIQAILGVVNGEKAVEDMQKELKAKKFID</sequence>
<evidence type="ECO:0000256" key="3">
    <source>
        <dbReference type="ARBA" id="ARBA00023136"/>
    </source>
</evidence>
<keyword evidence="1" id="KW-1003">Cell membrane</keyword>
<evidence type="ECO:0000256" key="4">
    <source>
        <dbReference type="ARBA" id="ARBA00023139"/>
    </source>
</evidence>
<evidence type="ECO:0000313" key="7">
    <source>
        <dbReference type="EMBL" id="QUH30396.1"/>
    </source>
</evidence>
<gene>
    <name evidence="7" type="ORF">HYG85_16370</name>
</gene>
<feature type="chain" id="PRO_5035148612" evidence="6">
    <location>
        <begin position="24"/>
        <end position="479"/>
    </location>
</feature>
<dbReference type="Proteomes" id="UP000677305">
    <property type="component" value="Chromosome"/>
</dbReference>
<keyword evidence="8" id="KW-1185">Reference proteome</keyword>
<dbReference type="Pfam" id="PF01547">
    <property type="entry name" value="SBP_bac_1"/>
    <property type="match status" value="1"/>
</dbReference>
<protein>
    <submittedName>
        <fullName evidence="7">Extracellular solute-binding protein</fullName>
    </submittedName>
</protein>
<keyword evidence="2 6" id="KW-0732">Signal</keyword>